<dbReference type="GeneID" id="28769225"/>
<feature type="region of interest" description="Disordered" evidence="1">
    <location>
        <begin position="132"/>
        <end position="165"/>
    </location>
</feature>
<protein>
    <submittedName>
        <fullName evidence="2">Uncharacterized protein</fullName>
    </submittedName>
</protein>
<dbReference type="Proteomes" id="UP000077069">
    <property type="component" value="Unassembled WGS sequence"/>
</dbReference>
<dbReference type="AlphaFoldDB" id="A0A177C2V6"/>
<evidence type="ECO:0000313" key="2">
    <source>
        <dbReference type="EMBL" id="OAG01192.1"/>
    </source>
</evidence>
<gene>
    <name evidence="2" type="ORF">CC84DRAFT_279875</name>
</gene>
<evidence type="ECO:0000256" key="1">
    <source>
        <dbReference type="SAM" id="MobiDB-lite"/>
    </source>
</evidence>
<dbReference type="InParanoid" id="A0A177C2V6"/>
<reference evidence="2 3" key="1">
    <citation type="submission" date="2016-05" db="EMBL/GenBank/DDBJ databases">
        <title>Comparative analysis of secretome profiles of manganese(II)-oxidizing ascomycete fungi.</title>
        <authorList>
            <consortium name="DOE Joint Genome Institute"/>
            <person name="Zeiner C.A."/>
            <person name="Purvine S.O."/>
            <person name="Zink E.M."/>
            <person name="Wu S."/>
            <person name="Pasa-Tolic L."/>
            <person name="Chaput D.L."/>
            <person name="Haridas S."/>
            <person name="Grigoriev I.V."/>
            <person name="Santelli C.M."/>
            <person name="Hansel C.M."/>
        </authorList>
    </citation>
    <scope>NUCLEOTIDE SEQUENCE [LARGE SCALE GENOMIC DNA]</scope>
    <source>
        <strain evidence="2 3">AP3s5-JAC2a</strain>
    </source>
</reference>
<feature type="compositionally biased region" description="Polar residues" evidence="1">
    <location>
        <begin position="7"/>
        <end position="16"/>
    </location>
</feature>
<accession>A0A177C2V6</accession>
<proteinExistence type="predicted"/>
<dbReference type="RefSeq" id="XP_018031557.1">
    <property type="nucleotide sequence ID" value="XM_018185739.1"/>
</dbReference>
<evidence type="ECO:0000313" key="3">
    <source>
        <dbReference type="Proteomes" id="UP000077069"/>
    </source>
</evidence>
<dbReference type="OrthoDB" id="3792261at2759"/>
<organism evidence="2 3">
    <name type="scientific">Paraphaeosphaeria sporulosa</name>
    <dbReference type="NCBI Taxonomy" id="1460663"/>
    <lineage>
        <taxon>Eukaryota</taxon>
        <taxon>Fungi</taxon>
        <taxon>Dikarya</taxon>
        <taxon>Ascomycota</taxon>
        <taxon>Pezizomycotina</taxon>
        <taxon>Dothideomycetes</taxon>
        <taxon>Pleosporomycetidae</taxon>
        <taxon>Pleosporales</taxon>
        <taxon>Massarineae</taxon>
        <taxon>Didymosphaeriaceae</taxon>
        <taxon>Paraphaeosphaeria</taxon>
    </lineage>
</organism>
<name>A0A177C2V6_9PLEO</name>
<sequence length="464" mass="51881">MAHQPAWESSPQTRKAQSPPCLPQHTLRAVRGLSLHSLALTLMLKPLTLPPYPLFYVHFSLSRITLVVFRTTGLALVEAANSLPTLAKSGEAGVVPGLSTPWQQASLSTRIGAYIRPPPHRALTQDGYTASTSTTIVQRHERPPPTRSPTTSEQMPPRTPHGEREEPGRLLLSMAHLGATGGVSDDVADQVERTLGGNMDELSGNIQLAIAHPPHAAAAAPNAADIADSYIRDSLNRLRRDLQALDGHFDDHGRAFRRLELPTIARYVNRGDCLSRPALTVKYNRDGRPNRINNWSTCTGTVMSQDDNTYDLIVQGPTARSVHYGRGFRIRWPAARVRYRIDRDIPLSPEDTCRCVLFRTEYNRRFVQTLDWHDWMQNRIRCERRRTRRQALGETGLFSTIPDHALVELRQGRALAGVDVSEYDVEITRRILEDPSGWGAVGSALRNRLWVDEVLEDGGNYVLL</sequence>
<dbReference type="EMBL" id="KV441558">
    <property type="protein sequence ID" value="OAG01192.1"/>
    <property type="molecule type" value="Genomic_DNA"/>
</dbReference>
<keyword evidence="3" id="KW-1185">Reference proteome</keyword>
<feature type="region of interest" description="Disordered" evidence="1">
    <location>
        <begin position="1"/>
        <end position="22"/>
    </location>
</feature>